<dbReference type="Pfam" id="PF08386">
    <property type="entry name" value="Abhydrolase_4"/>
    <property type="match status" value="1"/>
</dbReference>
<evidence type="ECO:0000256" key="2">
    <source>
        <dbReference type="ARBA" id="ARBA00022801"/>
    </source>
</evidence>
<evidence type="ECO:0000256" key="3">
    <source>
        <dbReference type="SAM" id="Phobius"/>
    </source>
</evidence>
<keyword evidence="7" id="KW-1185">Reference proteome</keyword>
<evidence type="ECO:0000259" key="5">
    <source>
        <dbReference type="Pfam" id="PF08386"/>
    </source>
</evidence>
<dbReference type="InterPro" id="IPR013595">
    <property type="entry name" value="Pept_S33_TAP-like_C"/>
</dbReference>
<dbReference type="Gene3D" id="3.40.50.1820">
    <property type="entry name" value="alpha/beta hydrolase"/>
    <property type="match status" value="1"/>
</dbReference>
<dbReference type="SUPFAM" id="SSF53474">
    <property type="entry name" value="alpha/beta-Hydrolases"/>
    <property type="match status" value="1"/>
</dbReference>
<dbReference type="PANTHER" id="PTHR43248">
    <property type="entry name" value="2-SUCCINYL-6-HYDROXY-2,4-CYCLOHEXADIENE-1-CARBOXYLATE SYNTHASE"/>
    <property type="match status" value="1"/>
</dbReference>
<evidence type="ECO:0000313" key="7">
    <source>
        <dbReference type="Proteomes" id="UP000230002"/>
    </source>
</evidence>
<keyword evidence="3" id="KW-1133">Transmembrane helix</keyword>
<keyword evidence="2" id="KW-0378">Hydrolase</keyword>
<dbReference type="PANTHER" id="PTHR43248:SF25">
    <property type="entry name" value="AB HYDROLASE-1 DOMAIN-CONTAINING PROTEIN-RELATED"/>
    <property type="match status" value="1"/>
</dbReference>
<dbReference type="Pfam" id="PF00561">
    <property type="entry name" value="Abhydrolase_1"/>
    <property type="match status" value="1"/>
</dbReference>
<dbReference type="GO" id="GO:0016787">
    <property type="term" value="F:hydrolase activity"/>
    <property type="evidence" value="ECO:0007669"/>
    <property type="project" value="UniProtKB-KW"/>
</dbReference>
<protein>
    <recommendedName>
        <fullName evidence="8">AB hydrolase-1 domain-containing protein</fullName>
    </recommendedName>
</protein>
<keyword evidence="3" id="KW-0812">Transmembrane</keyword>
<feature type="domain" description="AB hydrolase-1" evidence="4">
    <location>
        <begin position="139"/>
        <end position="298"/>
    </location>
</feature>
<dbReference type="STRING" id="1077348.A0A2G8SJ99"/>
<gene>
    <name evidence="6" type="ORF">GSI_03561</name>
</gene>
<dbReference type="Proteomes" id="UP000230002">
    <property type="component" value="Unassembled WGS sequence"/>
</dbReference>
<feature type="domain" description="Peptidase S33 tripeptidyl aminopeptidase-like C-terminal" evidence="5">
    <location>
        <begin position="468"/>
        <end position="571"/>
    </location>
</feature>
<dbReference type="OrthoDB" id="425534at2759"/>
<name>A0A2G8SJ99_9APHY</name>
<proteinExistence type="inferred from homology"/>
<dbReference type="InterPro" id="IPR000073">
    <property type="entry name" value="AB_hydrolase_1"/>
</dbReference>
<accession>A0A2G8SJ99</accession>
<dbReference type="InterPro" id="IPR051601">
    <property type="entry name" value="Serine_prot/Carboxylest_S33"/>
</dbReference>
<dbReference type="AlphaFoldDB" id="A0A2G8SJ99"/>
<organism evidence="6 7">
    <name type="scientific">Ganoderma sinense ZZ0214-1</name>
    <dbReference type="NCBI Taxonomy" id="1077348"/>
    <lineage>
        <taxon>Eukaryota</taxon>
        <taxon>Fungi</taxon>
        <taxon>Dikarya</taxon>
        <taxon>Basidiomycota</taxon>
        <taxon>Agaricomycotina</taxon>
        <taxon>Agaricomycetes</taxon>
        <taxon>Polyporales</taxon>
        <taxon>Polyporaceae</taxon>
        <taxon>Ganoderma</taxon>
    </lineage>
</organism>
<keyword evidence="3" id="KW-0472">Membrane</keyword>
<evidence type="ECO:0008006" key="8">
    <source>
        <dbReference type="Google" id="ProtNLM"/>
    </source>
</evidence>
<dbReference type="InterPro" id="IPR029058">
    <property type="entry name" value="AB_hydrolase_fold"/>
</dbReference>
<dbReference type="EMBL" id="AYKW01000006">
    <property type="protein sequence ID" value="PIL33855.1"/>
    <property type="molecule type" value="Genomic_DNA"/>
</dbReference>
<evidence type="ECO:0000256" key="1">
    <source>
        <dbReference type="ARBA" id="ARBA00010088"/>
    </source>
</evidence>
<evidence type="ECO:0000313" key="6">
    <source>
        <dbReference type="EMBL" id="PIL33855.1"/>
    </source>
</evidence>
<comment type="similarity">
    <text evidence="1">Belongs to the peptidase S33 family.</text>
</comment>
<evidence type="ECO:0000259" key="4">
    <source>
        <dbReference type="Pfam" id="PF00561"/>
    </source>
</evidence>
<sequence>MDDLDRKAEASYIPLSPFQDAPRPARRTFSRRARILLVAVTAAVTVGLHVCKHRLCATDRPEILVHPASTTMGTERMKEIDWESLEPSTEINWTPCYDDQQCARLLLPLDYLSADEGGAQTAIALRMIPAKDRTNYRGTLLVNPGGPGGSGTDLIARYGKDLATVVGDKFDVLGFDPRGIGASTPRLDCFTSKSQRDIWGVQEGHQFLNASDDGLVGVFKARARVIGERCAESDGGEEGIARFMSTASVATDMLKITEKLGQEKLHYWGFSYGTILGQYFAAMYPDKVGRVIIDGVFDADNYRTSLWNSNLVDNEAVIDSLFTYCHQAGPLKCALYEPTPSAIRERYHRILAAVESDPVSVSLAEPPVLITRKVLVSQMFLAAYFPVVGFPMVVSTLRALETANQAALAVLASLAGLSPTCDCAHGPLPLPQRENDAFSAVACGDGDANAYDRAAYQAFYDTITREAPTAGPIWAAFHLGCTQWPVRPKWRYTGAFAARNTSHPLLIVQPRFDPVCPLRDARAVRGRYGGAGLLVQNSHGHCSLSAPSVCTARVVRAYMEDGTRAGEGAVCEPDELPFVGRVGDARAMSAEDERLFGALRALSEAVPMFGA</sequence>
<comment type="caution">
    <text evidence="6">The sequence shown here is derived from an EMBL/GenBank/DDBJ whole genome shotgun (WGS) entry which is preliminary data.</text>
</comment>
<reference evidence="6 7" key="1">
    <citation type="journal article" date="2015" name="Sci. Rep.">
        <title>Chromosome-level genome map provides insights into diverse defense mechanisms in the medicinal fungus Ganoderma sinense.</title>
        <authorList>
            <person name="Zhu Y."/>
            <person name="Xu J."/>
            <person name="Sun C."/>
            <person name="Zhou S."/>
            <person name="Xu H."/>
            <person name="Nelson D.R."/>
            <person name="Qian J."/>
            <person name="Song J."/>
            <person name="Luo H."/>
            <person name="Xiang L."/>
            <person name="Li Y."/>
            <person name="Xu Z."/>
            <person name="Ji A."/>
            <person name="Wang L."/>
            <person name="Lu S."/>
            <person name="Hayward A."/>
            <person name="Sun W."/>
            <person name="Li X."/>
            <person name="Schwartz D.C."/>
            <person name="Wang Y."/>
            <person name="Chen S."/>
        </authorList>
    </citation>
    <scope>NUCLEOTIDE SEQUENCE [LARGE SCALE GENOMIC DNA]</scope>
    <source>
        <strain evidence="6 7">ZZ0214-1</strain>
    </source>
</reference>
<feature type="transmembrane region" description="Helical" evidence="3">
    <location>
        <begin position="33"/>
        <end position="50"/>
    </location>
</feature>